<dbReference type="Proteomes" id="UP001166021">
    <property type="component" value="Unassembled WGS sequence"/>
</dbReference>
<feature type="region of interest" description="Disordered" evidence="1">
    <location>
        <begin position="294"/>
        <end position="403"/>
    </location>
</feature>
<feature type="compositionally biased region" description="Polar residues" evidence="1">
    <location>
        <begin position="342"/>
        <end position="365"/>
    </location>
</feature>
<accession>A0ABR7UYH6</accession>
<evidence type="ECO:0000313" key="4">
    <source>
        <dbReference type="Proteomes" id="UP001166021"/>
    </source>
</evidence>
<evidence type="ECO:0000256" key="1">
    <source>
        <dbReference type="SAM" id="MobiDB-lite"/>
    </source>
</evidence>
<evidence type="ECO:0000256" key="2">
    <source>
        <dbReference type="SAM" id="SignalP"/>
    </source>
</evidence>
<evidence type="ECO:0000313" key="3">
    <source>
        <dbReference type="EMBL" id="MBD0777660.1"/>
    </source>
</evidence>
<feature type="region of interest" description="Disordered" evidence="1">
    <location>
        <begin position="260"/>
        <end position="279"/>
    </location>
</feature>
<reference evidence="3" key="1">
    <citation type="submission" date="2020-05" db="EMBL/GenBank/DDBJ databases">
        <title>The draft genome sequence of Maribacter sp. ANRC-HE7.</title>
        <authorList>
            <person name="Mu L."/>
        </authorList>
    </citation>
    <scope>NUCLEOTIDE SEQUENCE</scope>
    <source>
        <strain evidence="3">ANRC-HE7</strain>
    </source>
</reference>
<feature type="compositionally biased region" description="Low complexity" evidence="1">
    <location>
        <begin position="381"/>
        <end position="394"/>
    </location>
</feature>
<gene>
    <name evidence="3" type="ORF">HPE56_07635</name>
</gene>
<evidence type="ECO:0008006" key="5">
    <source>
        <dbReference type="Google" id="ProtNLM"/>
    </source>
</evidence>
<dbReference type="RefSeq" id="WP_188243170.1">
    <property type="nucleotide sequence ID" value="NZ_JABTCF010000003.1"/>
</dbReference>
<keyword evidence="4" id="KW-1185">Reference proteome</keyword>
<keyword evidence="2" id="KW-0732">Signal</keyword>
<name>A0ABR7UYH6_9FLAO</name>
<comment type="caution">
    <text evidence="3">The sequence shown here is derived from an EMBL/GenBank/DDBJ whole genome shotgun (WGS) entry which is preliminary data.</text>
</comment>
<feature type="chain" id="PRO_5046462194" description="Sperm nuclear basic protein PL-I" evidence="2">
    <location>
        <begin position="21"/>
        <end position="403"/>
    </location>
</feature>
<feature type="compositionally biased region" description="Polar residues" evidence="1">
    <location>
        <begin position="294"/>
        <end position="314"/>
    </location>
</feature>
<feature type="signal peptide" evidence="2">
    <location>
        <begin position="1"/>
        <end position="20"/>
    </location>
</feature>
<organism evidence="3 4">
    <name type="scientific">Maribacter aquimaris</name>
    <dbReference type="NCBI Taxonomy" id="2737171"/>
    <lineage>
        <taxon>Bacteria</taxon>
        <taxon>Pseudomonadati</taxon>
        <taxon>Bacteroidota</taxon>
        <taxon>Flavobacteriia</taxon>
        <taxon>Flavobacteriales</taxon>
        <taxon>Flavobacteriaceae</taxon>
        <taxon>Maribacter</taxon>
    </lineage>
</organism>
<dbReference type="EMBL" id="JABTCF010000003">
    <property type="protein sequence ID" value="MBD0777660.1"/>
    <property type="molecule type" value="Genomic_DNA"/>
</dbReference>
<proteinExistence type="predicted"/>
<protein>
    <recommendedName>
        <fullName evidence="5">Sperm nuclear basic protein PL-I</fullName>
    </recommendedName>
</protein>
<feature type="compositionally biased region" description="Low complexity" evidence="1">
    <location>
        <begin position="327"/>
        <end position="339"/>
    </location>
</feature>
<sequence length="403" mass="46966">MRNIVLLLTALVFSTSGTMASTVEDKVATSNAYTNNNSFIFIEQGITFSVFPDGEFDFYIENYVSGRNNGVTMNSGYDYSPYAQYDDYGAVVQVENVPIYYDNYGRVTQIGDVNINYRNNRVFRMGGMYVYYNHNGFYDHHTGYINVYNRHYVYRPFHRFFLRPAIGFSLVYQRPYRRYYAPYRYTYYRPYNYNTRRAYAKIGREHRYNQVRRERATIYRNDKRVAQRRVNHTRRNDVARTNRTVNRNNVINKNYRSNTQRAKVSKNVGTRSNRSNAKVANRSTVNRLKSVNTKSLNNRSVAQRSTSVRTPQRNTITKKTVTKTPRRTTVTRSSTTYKKPVSRTTNRNVRSSIATRTQRSVAQRPSSRSTSKSTVRKAASKSRSVATRSSSSRSSKGRSSSRQ</sequence>